<evidence type="ECO:0000313" key="5">
    <source>
        <dbReference type="Proteomes" id="UP000321325"/>
    </source>
</evidence>
<dbReference type="EMBL" id="CP037746">
    <property type="protein sequence ID" value="QBL13867.1"/>
    <property type="molecule type" value="Genomic_DNA"/>
</dbReference>
<sequence>MKQILFLLTLCTLAFSTQCERKIEQIQKEITYAKKYNHHSKASKLELVLKEIQADCAKDPYFYDKKLEAKKLKEQEIEKIEQELKELKKQKDYMSKAEYKSKKEALKERKDVIKEEIEEYINKL</sequence>
<organism evidence="2 4">
    <name type="scientific">Campylobacter volucris</name>
    <dbReference type="NCBI Taxonomy" id="1031542"/>
    <lineage>
        <taxon>Bacteria</taxon>
        <taxon>Pseudomonadati</taxon>
        <taxon>Campylobacterota</taxon>
        <taxon>Epsilonproteobacteria</taxon>
        <taxon>Campylobacterales</taxon>
        <taxon>Campylobacteraceae</taxon>
        <taxon>Campylobacter</taxon>
    </lineage>
</organism>
<dbReference type="GeneID" id="66287123"/>
<proteinExistence type="predicted"/>
<name>A0AAE6D0A4_9BACT</name>
<evidence type="ECO:0000313" key="2">
    <source>
        <dbReference type="EMBL" id="QBL13867.1"/>
    </source>
</evidence>
<evidence type="ECO:0000313" key="4">
    <source>
        <dbReference type="Proteomes" id="UP000293421"/>
    </source>
</evidence>
<keyword evidence="2" id="KW-0449">Lipoprotein</keyword>
<dbReference type="Pfam" id="PF06476">
    <property type="entry name" value="DUF1090"/>
    <property type="match status" value="1"/>
</dbReference>
<evidence type="ECO:0000256" key="1">
    <source>
        <dbReference type="SAM" id="Coils"/>
    </source>
</evidence>
<dbReference type="InterPro" id="IPR009468">
    <property type="entry name" value="DUF1090"/>
</dbReference>
<dbReference type="Proteomes" id="UP000293421">
    <property type="component" value="Chromosome"/>
</dbReference>
<keyword evidence="5" id="KW-1185">Reference proteome</keyword>
<keyword evidence="1" id="KW-0175">Coiled coil</keyword>
<feature type="coiled-coil region" evidence="1">
    <location>
        <begin position="63"/>
        <end position="123"/>
    </location>
</feature>
<accession>A0AAE6D0A4</accession>
<dbReference type="RefSeq" id="WP_039665232.1">
    <property type="nucleotide sequence ID" value="NZ_CP037746.1"/>
</dbReference>
<dbReference type="AlphaFoldDB" id="A0AAE6D0A4"/>
<gene>
    <name evidence="2" type="ORF">A9460_05905</name>
    <name evidence="3" type="ORF">FVD15_01310</name>
</gene>
<protein>
    <submittedName>
        <fullName evidence="2">DUF1090 domain-containing lipoprotein</fullName>
    </submittedName>
</protein>
<reference evidence="2 4" key="1">
    <citation type="submission" date="2019-02" db="EMBL/GenBank/DDBJ databases">
        <title>Use of ANI for Rapid Identification of Enteric Bacteria.</title>
        <authorList>
            <person name="Pruckler J."/>
            <person name="Lane C."/>
            <person name="Aubert R."/>
        </authorList>
    </citation>
    <scope>NUCLEOTIDE SEQUENCE [LARGE SCALE GENOMIC DNA]</scope>
    <source>
        <strain evidence="2 4">2014D-0083</strain>
    </source>
</reference>
<dbReference type="Proteomes" id="UP000321325">
    <property type="component" value="Unassembled WGS sequence"/>
</dbReference>
<evidence type="ECO:0000313" key="3">
    <source>
        <dbReference type="EMBL" id="TXK70693.1"/>
    </source>
</evidence>
<reference evidence="3 5" key="2">
    <citation type="submission" date="2019-08" db="EMBL/GenBank/DDBJ databases">
        <title>Rapid identification of Enteric Bacteria from Whole Genome Sequences (WGS) using Average Nucleotide Identity (ANI).</title>
        <authorList>
            <person name="Lane C."/>
        </authorList>
    </citation>
    <scope>NUCLEOTIDE SEQUENCE [LARGE SCALE GENOMIC DNA]</scope>
    <source>
        <strain evidence="3 5">2010D-8464</strain>
    </source>
</reference>
<dbReference type="EMBL" id="VRMB01000006">
    <property type="protein sequence ID" value="TXK70693.1"/>
    <property type="molecule type" value="Genomic_DNA"/>
</dbReference>